<protein>
    <submittedName>
        <fullName evidence="1">Uncharacterized protein</fullName>
    </submittedName>
</protein>
<dbReference type="EMBL" id="JADYXP020000007">
    <property type="protein sequence ID" value="KAL0119355.1"/>
    <property type="molecule type" value="Genomic_DNA"/>
</dbReference>
<keyword evidence="2" id="KW-1185">Reference proteome</keyword>
<name>A0AAW2FZC7_9HYME</name>
<gene>
    <name evidence="1" type="ORF">PUN28_007699</name>
</gene>
<reference evidence="1 2" key="1">
    <citation type="submission" date="2023-03" db="EMBL/GenBank/DDBJ databases">
        <title>High recombination rates correlate with genetic variation in Cardiocondyla obscurior ants.</title>
        <authorList>
            <person name="Errbii M."/>
        </authorList>
    </citation>
    <scope>NUCLEOTIDE SEQUENCE [LARGE SCALE GENOMIC DNA]</scope>
    <source>
        <strain evidence="1">Alpha-2009</strain>
        <tissue evidence="1">Whole body</tissue>
    </source>
</reference>
<sequence>MQQLGRGKKVNETNLTLLGVRNSTKINIYAQHGTMLHRRGRIIIVLDRVFLVTCKRRRSLLSRKLRNCKDAARLNEEGETNSRDSKCKRCCAELPKH</sequence>
<dbReference type="Proteomes" id="UP001430953">
    <property type="component" value="Unassembled WGS sequence"/>
</dbReference>
<evidence type="ECO:0000313" key="2">
    <source>
        <dbReference type="Proteomes" id="UP001430953"/>
    </source>
</evidence>
<comment type="caution">
    <text evidence="1">The sequence shown here is derived from an EMBL/GenBank/DDBJ whole genome shotgun (WGS) entry which is preliminary data.</text>
</comment>
<dbReference type="AlphaFoldDB" id="A0AAW2FZC7"/>
<proteinExistence type="predicted"/>
<organism evidence="1 2">
    <name type="scientific">Cardiocondyla obscurior</name>
    <dbReference type="NCBI Taxonomy" id="286306"/>
    <lineage>
        <taxon>Eukaryota</taxon>
        <taxon>Metazoa</taxon>
        <taxon>Ecdysozoa</taxon>
        <taxon>Arthropoda</taxon>
        <taxon>Hexapoda</taxon>
        <taxon>Insecta</taxon>
        <taxon>Pterygota</taxon>
        <taxon>Neoptera</taxon>
        <taxon>Endopterygota</taxon>
        <taxon>Hymenoptera</taxon>
        <taxon>Apocrita</taxon>
        <taxon>Aculeata</taxon>
        <taxon>Formicoidea</taxon>
        <taxon>Formicidae</taxon>
        <taxon>Myrmicinae</taxon>
        <taxon>Cardiocondyla</taxon>
    </lineage>
</organism>
<accession>A0AAW2FZC7</accession>
<evidence type="ECO:0000313" key="1">
    <source>
        <dbReference type="EMBL" id="KAL0119355.1"/>
    </source>
</evidence>